<feature type="compositionally biased region" description="Basic and acidic residues" evidence="2">
    <location>
        <begin position="483"/>
        <end position="580"/>
    </location>
</feature>
<evidence type="ECO:0000313" key="4">
    <source>
        <dbReference type="EMBL" id="MFC0242517.1"/>
    </source>
</evidence>
<feature type="compositionally biased region" description="Low complexity" evidence="2">
    <location>
        <begin position="837"/>
        <end position="847"/>
    </location>
</feature>
<feature type="coiled-coil region" evidence="1">
    <location>
        <begin position="308"/>
        <end position="335"/>
    </location>
</feature>
<feature type="compositionally biased region" description="Basic and acidic residues" evidence="2">
    <location>
        <begin position="629"/>
        <end position="645"/>
    </location>
</feature>
<dbReference type="Pfam" id="PF14362">
    <property type="entry name" value="DUF4407"/>
    <property type="match status" value="1"/>
</dbReference>
<protein>
    <submittedName>
        <fullName evidence="4">DUF4407 domain-containing protein</fullName>
    </submittedName>
</protein>
<keyword evidence="1" id="KW-0175">Coiled coil</keyword>
<feature type="compositionally biased region" description="Polar residues" evidence="2">
    <location>
        <begin position="739"/>
        <end position="751"/>
    </location>
</feature>
<feature type="region of interest" description="Disordered" evidence="2">
    <location>
        <begin position="624"/>
        <end position="663"/>
    </location>
</feature>
<sequence>MIQRALGVIAGVDRKTLSTCPASDKLWAAHLGASLCLSFIVVVGVSFHATGYMIANVWTRLLVSGVIGLTVLMFDRALCQSDWFYQGTLWNTAPIQSSSEARQTAWRFVRVGIRLLMSFGLAWVIAMFLELAIFSGTINEKIEADRIAANQPIYAKIAQYEAGLNAEAARRQAGIDALEALHRDALTEVPPLEPALQSRTDDIDQQIKALVAREADVRADIAQIDRTIQRYIADMNAEEFGLKAAPGNSGRPGAGPRYEFARKQKEAFIAQRAARESEIIQLHQKRDDLRTTQAKIAGEAMVVRDQERLAIKAKADALQARIDAARADLKQFEASKAADIADFRQKALAESYYQDKKDRIDPLTRIAAYQELKNDPKDGVTMTLFSWMTRLFIIFLEIVPVVAKIFFSPPSVYAAKIQAQVERARQRIENNEDLDDDKPAPSPPAPAIAAITLPAMSLGAVTMKQPAQPAPDPRSAPPSRVPAEAHRRGVAWRDDGWQDEARDAYGERRIDESYPQRGYGGRDPRRDPRRSHEDRDRRAAMHHEFDHRHDRDFDRRNPERRDYARRQDARYEPSRYDAPPRYEPAQFRNARFAAEDYAVDEAVSDHNEPEFVPGELDVRNLIMPKRGAARREPTARDAEVRETFGVRKAAPTAKPIPAEPLPVPTATVPASIKDAEVNELVHEVFTAAEVPPAAELSAMPAHAPLIRSDEVPADSPPTRTGAYEPAPFLEPAPLAAPMSTDQAVPTSAVQTDETDAKPARSEVDRASGPELIVQPAASAAVVEQQIPVAEARPDAASDAPTVSQAPKYSADVEKLMSEAVELSKVKKKPPRVRREAAAVTQQATEAELPLEPTPQYGPFPKA</sequence>
<dbReference type="RefSeq" id="WP_378390562.1">
    <property type="nucleotide sequence ID" value="NZ_JBHLWM010000008.1"/>
</dbReference>
<evidence type="ECO:0000256" key="2">
    <source>
        <dbReference type="SAM" id="MobiDB-lite"/>
    </source>
</evidence>
<feature type="compositionally biased region" description="Pro residues" evidence="2">
    <location>
        <begin position="851"/>
        <end position="862"/>
    </location>
</feature>
<feature type="transmembrane region" description="Helical" evidence="3">
    <location>
        <begin position="115"/>
        <end position="134"/>
    </location>
</feature>
<feature type="transmembrane region" description="Helical" evidence="3">
    <location>
        <begin position="26"/>
        <end position="45"/>
    </location>
</feature>
<dbReference type="Proteomes" id="UP001589775">
    <property type="component" value="Unassembled WGS sequence"/>
</dbReference>
<comment type="caution">
    <text evidence="4">The sequence shown here is derived from an EMBL/GenBank/DDBJ whole genome shotgun (WGS) entry which is preliminary data.</text>
</comment>
<feature type="transmembrane region" description="Helical" evidence="3">
    <location>
        <begin position="57"/>
        <end position="74"/>
    </location>
</feature>
<name>A0ABV6EWA8_9BRAD</name>
<keyword evidence="5" id="KW-1185">Reference proteome</keyword>
<dbReference type="InterPro" id="IPR025519">
    <property type="entry name" value="DUF4407"/>
</dbReference>
<gene>
    <name evidence="4" type="ORF">ACFFJ6_18640</name>
</gene>
<feature type="region of interest" description="Disordered" evidence="2">
    <location>
        <begin position="707"/>
        <end position="766"/>
    </location>
</feature>
<feature type="compositionally biased region" description="Low complexity" evidence="2">
    <location>
        <begin position="722"/>
        <end position="737"/>
    </location>
</feature>
<organism evidence="4 5">
    <name type="scientific">Rhodopseudomonas telluris</name>
    <dbReference type="NCBI Taxonomy" id="644215"/>
    <lineage>
        <taxon>Bacteria</taxon>
        <taxon>Pseudomonadati</taxon>
        <taxon>Pseudomonadota</taxon>
        <taxon>Alphaproteobacteria</taxon>
        <taxon>Hyphomicrobiales</taxon>
        <taxon>Nitrobacteraceae</taxon>
        <taxon>Rhodopseudomonas</taxon>
    </lineage>
</organism>
<keyword evidence="3" id="KW-0812">Transmembrane</keyword>
<reference evidence="4 5" key="1">
    <citation type="submission" date="2024-09" db="EMBL/GenBank/DDBJ databases">
        <authorList>
            <person name="Sun Q."/>
            <person name="Mori K."/>
        </authorList>
    </citation>
    <scope>NUCLEOTIDE SEQUENCE [LARGE SCALE GENOMIC DNA]</scope>
    <source>
        <strain evidence="4 5">KCTC 23279</strain>
    </source>
</reference>
<evidence type="ECO:0000256" key="1">
    <source>
        <dbReference type="SAM" id="Coils"/>
    </source>
</evidence>
<feature type="compositionally biased region" description="Pro residues" evidence="2">
    <location>
        <begin position="468"/>
        <end position="480"/>
    </location>
</feature>
<dbReference type="EMBL" id="JBHLWM010000008">
    <property type="protein sequence ID" value="MFC0242517.1"/>
    <property type="molecule type" value="Genomic_DNA"/>
</dbReference>
<feature type="region of interest" description="Disordered" evidence="2">
    <location>
        <begin position="825"/>
        <end position="862"/>
    </location>
</feature>
<keyword evidence="3" id="KW-0472">Membrane</keyword>
<keyword evidence="3" id="KW-1133">Transmembrane helix</keyword>
<feature type="region of interest" description="Disordered" evidence="2">
    <location>
        <begin position="464"/>
        <end position="583"/>
    </location>
</feature>
<feature type="compositionally biased region" description="Basic and acidic residues" evidence="2">
    <location>
        <begin position="754"/>
        <end position="766"/>
    </location>
</feature>
<evidence type="ECO:0000256" key="3">
    <source>
        <dbReference type="SAM" id="Phobius"/>
    </source>
</evidence>
<evidence type="ECO:0000313" key="5">
    <source>
        <dbReference type="Proteomes" id="UP001589775"/>
    </source>
</evidence>
<accession>A0ABV6EWA8</accession>
<proteinExistence type="predicted"/>